<comment type="similarity">
    <text evidence="6">Belongs to the BamD family.</text>
</comment>
<dbReference type="InterPro" id="IPR039565">
    <property type="entry name" value="BamD-like"/>
</dbReference>
<name>A0ABS6WIZ8_9HYPH</name>
<evidence type="ECO:0000313" key="9">
    <source>
        <dbReference type="EMBL" id="MBW3095912.1"/>
    </source>
</evidence>
<keyword evidence="5" id="KW-0449">Lipoprotein</keyword>
<keyword evidence="4 6" id="KW-0998">Cell outer membrane</keyword>
<dbReference type="HAMAP" id="MF_00922">
    <property type="entry name" value="OM_assembly_BamD"/>
    <property type="match status" value="1"/>
</dbReference>
<keyword evidence="10" id="KW-1185">Reference proteome</keyword>
<dbReference type="CDD" id="cd15830">
    <property type="entry name" value="BamD"/>
    <property type="match status" value="1"/>
</dbReference>
<keyword evidence="2 6" id="KW-0472">Membrane</keyword>
<evidence type="ECO:0000256" key="5">
    <source>
        <dbReference type="ARBA" id="ARBA00023288"/>
    </source>
</evidence>
<proteinExistence type="inferred from homology"/>
<sequence length="289" mass="32295">MTATGSYNRGWAGHRLLAAAGLVGLSLVLGACQNGDPDIDISNYAASLDPADQLYNEGLANMQAGNMTEASRKFEAITKQHPYSEYGRKAMVMQTFVQYRQGQHQEAINSGKRFVNLYPNDPDAAYAQYIVGLAYFKQIPAVTRDQRPSARAIEAMNEVVERYPDSEYVDDAQAKIRYARDQLAGKEMQIGRYYLERREYVAAANRFRTVVETYPNTRQVEEALARLVETYYAMGLTSEAQTAAAVLGHNFPDSQWYADSYKLLQTGGLEPRENKGSWVSRAGKRLIGA</sequence>
<organism evidence="9 10">
    <name type="scientific">Pseudohoeflea coraliihabitans</name>
    <dbReference type="NCBI Taxonomy" id="2860393"/>
    <lineage>
        <taxon>Bacteria</taxon>
        <taxon>Pseudomonadati</taxon>
        <taxon>Pseudomonadota</taxon>
        <taxon>Alphaproteobacteria</taxon>
        <taxon>Hyphomicrobiales</taxon>
        <taxon>Rhizobiaceae</taxon>
        <taxon>Pseudohoeflea</taxon>
    </lineage>
</organism>
<evidence type="ECO:0000256" key="4">
    <source>
        <dbReference type="ARBA" id="ARBA00023237"/>
    </source>
</evidence>
<dbReference type="RefSeq" id="WP_219157658.1">
    <property type="nucleotide sequence ID" value="NZ_JAHWQX010000001.1"/>
</dbReference>
<comment type="function">
    <text evidence="6">Part of the outer membrane protein assembly complex, which is involved in assembly and insertion of beta-barrel proteins into the outer membrane.</text>
</comment>
<dbReference type="Pfam" id="PF13525">
    <property type="entry name" value="YfiO"/>
    <property type="match status" value="1"/>
</dbReference>
<evidence type="ECO:0000256" key="6">
    <source>
        <dbReference type="HAMAP-Rule" id="MF_00922"/>
    </source>
</evidence>
<dbReference type="PANTHER" id="PTHR37423:SF1">
    <property type="entry name" value="OUTER MEMBRANE PROTEIN ASSEMBLY FACTOR BAMD"/>
    <property type="match status" value="1"/>
</dbReference>
<gene>
    <name evidence="6" type="primary">bamD</name>
    <name evidence="9" type="ORF">KY465_01320</name>
</gene>
<keyword evidence="3" id="KW-0564">Palmitate</keyword>
<dbReference type="PROSITE" id="PS50005">
    <property type="entry name" value="TPR"/>
    <property type="match status" value="1"/>
</dbReference>
<evidence type="ECO:0000256" key="3">
    <source>
        <dbReference type="ARBA" id="ARBA00023139"/>
    </source>
</evidence>
<feature type="domain" description="Outer membrane lipoprotein BamD-like" evidence="8">
    <location>
        <begin position="50"/>
        <end position="244"/>
    </location>
</feature>
<evidence type="ECO:0000256" key="1">
    <source>
        <dbReference type="ARBA" id="ARBA00022729"/>
    </source>
</evidence>
<protein>
    <recommendedName>
        <fullName evidence="6">Outer membrane protein assembly factor BamD</fullName>
    </recommendedName>
</protein>
<evidence type="ECO:0000256" key="7">
    <source>
        <dbReference type="PROSITE-ProRule" id="PRU00339"/>
    </source>
</evidence>
<dbReference type="EMBL" id="JAHWQX010000001">
    <property type="protein sequence ID" value="MBW3095912.1"/>
    <property type="molecule type" value="Genomic_DNA"/>
</dbReference>
<reference evidence="9" key="1">
    <citation type="submission" date="2021-07" db="EMBL/GenBank/DDBJ databases">
        <title>Pseudohoeflea marina sp. nov. a polyhydroxyalcanoate-producing bacterium.</title>
        <authorList>
            <person name="Zheng W."/>
            <person name="Yu S."/>
            <person name="Huang Y."/>
        </authorList>
    </citation>
    <scope>NUCLEOTIDE SEQUENCE</scope>
    <source>
        <strain evidence="9">DP4N28-3</strain>
    </source>
</reference>
<dbReference type="NCBIfam" id="TIGR03302">
    <property type="entry name" value="OM_YfiO"/>
    <property type="match status" value="1"/>
</dbReference>
<dbReference type="InterPro" id="IPR017689">
    <property type="entry name" value="BamD"/>
</dbReference>
<keyword evidence="1 6" id="KW-0732">Signal</keyword>
<accession>A0ABS6WIZ8</accession>
<comment type="subunit">
    <text evidence="6">Part of the Bam complex.</text>
</comment>
<evidence type="ECO:0000259" key="8">
    <source>
        <dbReference type="Pfam" id="PF13525"/>
    </source>
</evidence>
<comment type="caution">
    <text evidence="9">The sequence shown here is derived from an EMBL/GenBank/DDBJ whole genome shotgun (WGS) entry which is preliminary data.</text>
</comment>
<feature type="repeat" description="TPR" evidence="7">
    <location>
        <begin position="184"/>
        <end position="217"/>
    </location>
</feature>
<dbReference type="InterPro" id="IPR019734">
    <property type="entry name" value="TPR_rpt"/>
</dbReference>
<dbReference type="Proteomes" id="UP001430804">
    <property type="component" value="Unassembled WGS sequence"/>
</dbReference>
<dbReference type="PANTHER" id="PTHR37423">
    <property type="entry name" value="SOLUBLE LYTIC MUREIN TRANSGLYCOSYLASE-RELATED"/>
    <property type="match status" value="1"/>
</dbReference>
<evidence type="ECO:0000256" key="2">
    <source>
        <dbReference type="ARBA" id="ARBA00023136"/>
    </source>
</evidence>
<comment type="subcellular location">
    <subcellularLocation>
        <location evidence="6">Cell outer membrane</location>
    </subcellularLocation>
</comment>
<evidence type="ECO:0000313" key="10">
    <source>
        <dbReference type="Proteomes" id="UP001430804"/>
    </source>
</evidence>
<keyword evidence="7" id="KW-0802">TPR repeat</keyword>